<dbReference type="InterPro" id="IPR011722">
    <property type="entry name" value="Hemimethylated_DNA-bd_dom"/>
</dbReference>
<keyword evidence="3" id="KW-0238">DNA-binding</keyword>
<dbReference type="GO" id="GO:0003677">
    <property type="term" value="F:DNA binding"/>
    <property type="evidence" value="ECO:0007669"/>
    <property type="project" value="UniProtKB-KW"/>
</dbReference>
<dbReference type="SMART" id="SM00992">
    <property type="entry name" value="YccV-like"/>
    <property type="match status" value="1"/>
</dbReference>
<organism evidence="3 4">
    <name type="scientific">Colwellia marinimaniae</name>
    <dbReference type="NCBI Taxonomy" id="1513592"/>
    <lineage>
        <taxon>Bacteria</taxon>
        <taxon>Pseudomonadati</taxon>
        <taxon>Pseudomonadota</taxon>
        <taxon>Gammaproteobacteria</taxon>
        <taxon>Alteromonadales</taxon>
        <taxon>Colwelliaceae</taxon>
        <taxon>Colwellia</taxon>
    </lineage>
</organism>
<evidence type="ECO:0000259" key="2">
    <source>
        <dbReference type="SMART" id="SM00992"/>
    </source>
</evidence>
<dbReference type="SUPFAM" id="SSF141255">
    <property type="entry name" value="YccV-like"/>
    <property type="match status" value="1"/>
</dbReference>
<evidence type="ECO:0000256" key="1">
    <source>
        <dbReference type="NCBIfam" id="TIGR02097"/>
    </source>
</evidence>
<dbReference type="Gene3D" id="2.30.30.390">
    <property type="entry name" value="Hemimethylated DNA-binding domain"/>
    <property type="match status" value="1"/>
</dbReference>
<comment type="caution">
    <text evidence="3">The sequence shown here is derived from an EMBL/GenBank/DDBJ whole genome shotgun (WGS) entry which is preliminary data.</text>
</comment>
<sequence>MGKVTNITKVKFSVGDLIQHRLFAYRGVIVDVDVNFQLTDDWYDQVAKSRPPKDKPWYSVLVHGSSHSTYVAEQNLAPDDILTDISHPKLTHYFSTLENGRYIRNKPMN</sequence>
<dbReference type="RefSeq" id="WP_057181426.1">
    <property type="nucleotide sequence ID" value="NZ_BDQM01000025.1"/>
</dbReference>
<dbReference type="NCBIfam" id="TIGR02097">
    <property type="entry name" value="yccV"/>
    <property type="match status" value="1"/>
</dbReference>
<dbReference type="EMBL" id="BDQM01000025">
    <property type="protein sequence ID" value="GAW97116.1"/>
    <property type="molecule type" value="Genomic_DNA"/>
</dbReference>
<feature type="domain" description="Hemimethylated DNA-binding" evidence="2">
    <location>
        <begin position="9"/>
        <end position="105"/>
    </location>
</feature>
<accession>A0ABQ0MXK8</accession>
<proteinExistence type="predicted"/>
<evidence type="ECO:0000313" key="3">
    <source>
        <dbReference type="EMBL" id="GAW97116.1"/>
    </source>
</evidence>
<protein>
    <recommendedName>
        <fullName evidence="1">Heat shock protein HspQ</fullName>
    </recommendedName>
</protein>
<reference evidence="3 4" key="1">
    <citation type="submission" date="2017-06" db="EMBL/GenBank/DDBJ databases">
        <title>Whole Genome Sequences of Colwellia marinimaniae MTCD1.</title>
        <authorList>
            <person name="Kusumoto H."/>
            <person name="Inoue M."/>
            <person name="Tanikawa K."/>
            <person name="Maeji H."/>
            <person name="Cameron J.H."/>
            <person name="Bartlett D.H."/>
        </authorList>
    </citation>
    <scope>NUCLEOTIDE SEQUENCE [LARGE SCALE GENOMIC DNA]</scope>
    <source>
        <strain evidence="3 4">MTCD1</strain>
    </source>
</reference>
<dbReference type="InterPro" id="IPR053189">
    <property type="entry name" value="Clp_protease_adapter_ClpF"/>
</dbReference>
<name>A0ABQ0MXK8_9GAMM</name>
<dbReference type="PANTHER" id="PTHR48439">
    <property type="entry name" value="HEMIMETHYLATED DNA-BINDING DOMAIN-CONTAINING PROTEIN"/>
    <property type="match status" value="1"/>
</dbReference>
<evidence type="ECO:0000313" key="4">
    <source>
        <dbReference type="Proteomes" id="UP000197068"/>
    </source>
</evidence>
<dbReference type="Proteomes" id="UP000197068">
    <property type="component" value="Unassembled WGS sequence"/>
</dbReference>
<gene>
    <name evidence="3" type="ORF">MTCD1_02742</name>
</gene>
<dbReference type="PANTHER" id="PTHR48439:SF1">
    <property type="entry name" value="HEMIMETHYLATED DNA-BINDING DOMAIN-CONTAINING PROTEIN"/>
    <property type="match status" value="1"/>
</dbReference>
<dbReference type="InterPro" id="IPR036623">
    <property type="entry name" value="Hemimethylated_DNA-bd_sf"/>
</dbReference>
<dbReference type="Pfam" id="PF08755">
    <property type="entry name" value="YccV-like"/>
    <property type="match status" value="1"/>
</dbReference>
<keyword evidence="4" id="KW-1185">Reference proteome</keyword>